<dbReference type="Proteomes" id="UP000007755">
    <property type="component" value="Unassembled WGS sequence"/>
</dbReference>
<evidence type="ECO:0000313" key="1">
    <source>
        <dbReference type="EMBL" id="EGI69891.1"/>
    </source>
</evidence>
<accession>F4W7L8</accession>
<keyword evidence="2" id="KW-1185">Reference proteome</keyword>
<protein>
    <submittedName>
        <fullName evidence="1">Uncharacterized protein</fullName>
    </submittedName>
</protein>
<reference evidence="1" key="1">
    <citation type="submission" date="2011-02" db="EMBL/GenBank/DDBJ databases">
        <title>The genome of the leaf-cutting ant Acromyrmex echinatior suggests key adaptations to social evolution and fungus farming.</title>
        <authorList>
            <person name="Nygaard S."/>
            <person name="Zhang G."/>
        </authorList>
    </citation>
    <scope>NUCLEOTIDE SEQUENCE</scope>
</reference>
<gene>
    <name evidence="1" type="ORF">G5I_01434</name>
</gene>
<dbReference type="EMBL" id="GL887844">
    <property type="protein sequence ID" value="EGI69891.1"/>
    <property type="molecule type" value="Genomic_DNA"/>
</dbReference>
<organism evidence="2">
    <name type="scientific">Acromyrmex echinatior</name>
    <name type="common">Panamanian leafcutter ant</name>
    <name type="synonym">Acromyrmex octospinosus echinatior</name>
    <dbReference type="NCBI Taxonomy" id="103372"/>
    <lineage>
        <taxon>Eukaryota</taxon>
        <taxon>Metazoa</taxon>
        <taxon>Ecdysozoa</taxon>
        <taxon>Arthropoda</taxon>
        <taxon>Hexapoda</taxon>
        <taxon>Insecta</taxon>
        <taxon>Pterygota</taxon>
        <taxon>Neoptera</taxon>
        <taxon>Endopterygota</taxon>
        <taxon>Hymenoptera</taxon>
        <taxon>Apocrita</taxon>
        <taxon>Aculeata</taxon>
        <taxon>Formicoidea</taxon>
        <taxon>Formicidae</taxon>
        <taxon>Myrmicinae</taxon>
        <taxon>Acromyrmex</taxon>
    </lineage>
</organism>
<sequence length="103" mass="11229">MVVVYAIRTCYKACISSSPHFVQLPGPGPFVPFERLKFFENFHPHSHSALCAPLRLASPRLASPRLASSRLAAPPLAMHTVAAGSSPVVRTEEWINSELLPPP</sequence>
<evidence type="ECO:0000313" key="2">
    <source>
        <dbReference type="Proteomes" id="UP000007755"/>
    </source>
</evidence>
<proteinExistence type="predicted"/>
<dbReference type="InParanoid" id="F4W7L8"/>
<dbReference type="AlphaFoldDB" id="F4W7L8"/>
<name>F4W7L8_ACREC</name>